<sequence length="101" mass="11807">MRRLESAEVPHYRGNDLRPATKIVPKNVKKSMVRIIDISDLSTYNRHVDQIQFQEPSESVPILVVNSNSNEYLLHNTYSLSNTPSDRQKMNLRRRTIGYKH</sequence>
<evidence type="ECO:0000313" key="1">
    <source>
        <dbReference type="EMBL" id="VDP74832.1"/>
    </source>
</evidence>
<evidence type="ECO:0000313" key="3">
    <source>
        <dbReference type="WBParaSite" id="SCUD_0002124901-mRNA-1"/>
    </source>
</evidence>
<proteinExistence type="predicted"/>
<dbReference type="AlphaFoldDB" id="A0A183L1P6"/>
<accession>A0A183L1P6</accession>
<gene>
    <name evidence="1" type="ORF">SCUD_LOCUS21246</name>
</gene>
<name>A0A183L1P6_9TREM</name>
<evidence type="ECO:0000313" key="2">
    <source>
        <dbReference type="Proteomes" id="UP000279833"/>
    </source>
</evidence>
<dbReference type="EMBL" id="UZAK01046115">
    <property type="protein sequence ID" value="VDP74832.1"/>
    <property type="molecule type" value="Genomic_DNA"/>
</dbReference>
<keyword evidence="2" id="KW-1185">Reference proteome</keyword>
<protein>
    <submittedName>
        <fullName evidence="1 3">Uncharacterized protein</fullName>
    </submittedName>
</protein>
<dbReference type="Proteomes" id="UP000279833">
    <property type="component" value="Unassembled WGS sequence"/>
</dbReference>
<organism evidence="3">
    <name type="scientific">Schistosoma curassoni</name>
    <dbReference type="NCBI Taxonomy" id="6186"/>
    <lineage>
        <taxon>Eukaryota</taxon>
        <taxon>Metazoa</taxon>
        <taxon>Spiralia</taxon>
        <taxon>Lophotrochozoa</taxon>
        <taxon>Platyhelminthes</taxon>
        <taxon>Trematoda</taxon>
        <taxon>Digenea</taxon>
        <taxon>Strigeidida</taxon>
        <taxon>Schistosomatoidea</taxon>
        <taxon>Schistosomatidae</taxon>
        <taxon>Schistosoma</taxon>
    </lineage>
</organism>
<dbReference type="WBParaSite" id="SCUD_0002124901-mRNA-1">
    <property type="protein sequence ID" value="SCUD_0002124901-mRNA-1"/>
    <property type="gene ID" value="SCUD_0002124901"/>
</dbReference>
<reference evidence="3" key="1">
    <citation type="submission" date="2016-06" db="UniProtKB">
        <authorList>
            <consortium name="WormBaseParasite"/>
        </authorList>
    </citation>
    <scope>IDENTIFICATION</scope>
</reference>
<reference evidence="1 2" key="2">
    <citation type="submission" date="2018-11" db="EMBL/GenBank/DDBJ databases">
        <authorList>
            <consortium name="Pathogen Informatics"/>
        </authorList>
    </citation>
    <scope>NUCLEOTIDE SEQUENCE [LARGE SCALE GENOMIC DNA]</scope>
    <source>
        <strain evidence="1">Dakar</strain>
        <strain evidence="2">Dakar, Senegal</strain>
    </source>
</reference>